<dbReference type="EMBL" id="CAJVPZ010002399">
    <property type="protein sequence ID" value="CAG8511988.1"/>
    <property type="molecule type" value="Genomic_DNA"/>
</dbReference>
<keyword evidence="4" id="KW-1185">Reference proteome</keyword>
<dbReference type="InterPro" id="IPR015915">
    <property type="entry name" value="Kelch-typ_b-propeller"/>
</dbReference>
<dbReference type="PANTHER" id="PTHR46093">
    <property type="entry name" value="ACYL-COA-BINDING DOMAIN-CONTAINING PROTEIN 5"/>
    <property type="match status" value="1"/>
</dbReference>
<keyword evidence="2" id="KW-0677">Repeat</keyword>
<gene>
    <name evidence="3" type="ORF">RFULGI_LOCUS2940</name>
</gene>
<keyword evidence="1" id="KW-0880">Kelch repeat</keyword>
<sequence>MTTFAYNATNSSLWLYNINSQTWDVPGPGTNGPPLLMRRSTATTINKDGVIFILGGRVKVDTGSEVFTIFDEFFTFDTLLLKWTNLTSLPNHPYKRSHATATLMPDGKIIYIGGVTQSIPGEPATRISMNEVIILGGCQSYGLNQTISYPVFVLLDVSSETFQYSSPQPSGISPPPLSYHTATLYQSYMIVAFGNDSCSSNNYRTFCQINLQFLLKSLPNYAITSAFNATFFFKKKHQHQNFWQ</sequence>
<dbReference type="SUPFAM" id="SSF117281">
    <property type="entry name" value="Kelch motif"/>
    <property type="match status" value="1"/>
</dbReference>
<name>A0A9N8ZYX3_9GLOM</name>
<protein>
    <submittedName>
        <fullName evidence="3">3725_t:CDS:1</fullName>
    </submittedName>
</protein>
<evidence type="ECO:0000313" key="3">
    <source>
        <dbReference type="EMBL" id="CAG8511988.1"/>
    </source>
</evidence>
<dbReference type="Proteomes" id="UP000789396">
    <property type="component" value="Unassembled WGS sequence"/>
</dbReference>
<comment type="caution">
    <text evidence="3">The sequence shown here is derived from an EMBL/GenBank/DDBJ whole genome shotgun (WGS) entry which is preliminary data.</text>
</comment>
<proteinExistence type="predicted"/>
<evidence type="ECO:0000313" key="4">
    <source>
        <dbReference type="Proteomes" id="UP000789396"/>
    </source>
</evidence>
<dbReference type="PANTHER" id="PTHR46093:SF3">
    <property type="entry name" value="ACYL-COA-BINDING DOMAIN-CONTAINING PROTEIN 4"/>
    <property type="match status" value="1"/>
</dbReference>
<organism evidence="3 4">
    <name type="scientific">Racocetra fulgida</name>
    <dbReference type="NCBI Taxonomy" id="60492"/>
    <lineage>
        <taxon>Eukaryota</taxon>
        <taxon>Fungi</taxon>
        <taxon>Fungi incertae sedis</taxon>
        <taxon>Mucoromycota</taxon>
        <taxon>Glomeromycotina</taxon>
        <taxon>Glomeromycetes</taxon>
        <taxon>Diversisporales</taxon>
        <taxon>Gigasporaceae</taxon>
        <taxon>Racocetra</taxon>
    </lineage>
</organism>
<dbReference type="OrthoDB" id="432528at2759"/>
<dbReference type="Gene3D" id="2.120.10.80">
    <property type="entry name" value="Kelch-type beta propeller"/>
    <property type="match status" value="2"/>
</dbReference>
<reference evidence="3" key="1">
    <citation type="submission" date="2021-06" db="EMBL/GenBank/DDBJ databases">
        <authorList>
            <person name="Kallberg Y."/>
            <person name="Tangrot J."/>
            <person name="Rosling A."/>
        </authorList>
    </citation>
    <scope>NUCLEOTIDE SEQUENCE</scope>
    <source>
        <strain evidence="3">IN212</strain>
    </source>
</reference>
<accession>A0A9N8ZYX3</accession>
<evidence type="ECO:0000256" key="1">
    <source>
        <dbReference type="ARBA" id="ARBA00022441"/>
    </source>
</evidence>
<dbReference type="AlphaFoldDB" id="A0A9N8ZYX3"/>
<evidence type="ECO:0000256" key="2">
    <source>
        <dbReference type="ARBA" id="ARBA00022737"/>
    </source>
</evidence>